<dbReference type="GO" id="GO:0070403">
    <property type="term" value="F:NAD+ binding"/>
    <property type="evidence" value="ECO:0007669"/>
    <property type="project" value="InterPro"/>
</dbReference>
<dbReference type="InterPro" id="IPR050134">
    <property type="entry name" value="NAD-dep_sirtuin_deacylases"/>
</dbReference>
<evidence type="ECO:0000256" key="8">
    <source>
        <dbReference type="ARBA" id="ARBA00038170"/>
    </source>
</evidence>
<comment type="cofactor">
    <cofactor evidence="1">
        <name>Zn(2+)</name>
        <dbReference type="ChEBI" id="CHEBI:29105"/>
    </cofactor>
</comment>
<keyword evidence="4" id="KW-0808">Transferase</keyword>
<dbReference type="GO" id="GO:0005634">
    <property type="term" value="C:nucleus"/>
    <property type="evidence" value="ECO:0007669"/>
    <property type="project" value="TreeGrafter"/>
</dbReference>
<dbReference type="GO" id="GO:0046872">
    <property type="term" value="F:metal ion binding"/>
    <property type="evidence" value="ECO:0007669"/>
    <property type="project" value="UniProtKB-KW"/>
</dbReference>
<dbReference type="Gene3D" id="3.40.50.1220">
    <property type="entry name" value="TPP-binding domain"/>
    <property type="match status" value="1"/>
</dbReference>
<dbReference type="Pfam" id="PF02146">
    <property type="entry name" value="SIR2"/>
    <property type="match status" value="1"/>
</dbReference>
<feature type="binding site" evidence="11">
    <location>
        <position position="116"/>
    </location>
    <ligand>
        <name>Zn(2+)</name>
        <dbReference type="ChEBI" id="CHEBI:29105"/>
    </ligand>
</feature>
<reference evidence="14" key="1">
    <citation type="journal article" date="2020" name="J. Eukaryot. Microbiol.">
        <title>De novo Sequencing, Assembly and Annotation of the Transcriptome for the Free-Living Testate Amoeba Arcella intermedia.</title>
        <authorList>
            <person name="Ribeiro G.M."/>
            <person name="Porfirio-Sousa A.L."/>
            <person name="Maurer-Alcala X.X."/>
            <person name="Katz L.A."/>
            <person name="Lahr D.J.G."/>
        </authorList>
    </citation>
    <scope>NUCLEOTIDE SEQUENCE</scope>
</reference>
<keyword evidence="3" id="KW-0597">Phosphoprotein</keyword>
<name>A0A6B2L5T5_9EUKA</name>
<evidence type="ECO:0000256" key="6">
    <source>
        <dbReference type="ARBA" id="ARBA00022833"/>
    </source>
</evidence>
<dbReference type="GO" id="GO:0017136">
    <property type="term" value="F:histone deacetylase activity, NAD-dependent"/>
    <property type="evidence" value="ECO:0007669"/>
    <property type="project" value="TreeGrafter"/>
</dbReference>
<keyword evidence="5 11" id="KW-0479">Metal-binding</keyword>
<dbReference type="Gene3D" id="2.20.28.200">
    <property type="match status" value="1"/>
</dbReference>
<evidence type="ECO:0000259" key="13">
    <source>
        <dbReference type="PROSITE" id="PS50305"/>
    </source>
</evidence>
<proteinExistence type="inferred from homology"/>
<evidence type="ECO:0000256" key="2">
    <source>
        <dbReference type="ARBA" id="ARBA00012928"/>
    </source>
</evidence>
<dbReference type="InterPro" id="IPR029035">
    <property type="entry name" value="DHS-like_NAD/FAD-binding_dom"/>
</dbReference>
<dbReference type="InterPro" id="IPR026590">
    <property type="entry name" value="Ssirtuin_cat_dom"/>
</dbReference>
<keyword evidence="7" id="KW-0520">NAD</keyword>
<dbReference type="EC" id="2.3.1.286" evidence="2"/>
<organism evidence="14">
    <name type="scientific">Arcella intermedia</name>
    <dbReference type="NCBI Taxonomy" id="1963864"/>
    <lineage>
        <taxon>Eukaryota</taxon>
        <taxon>Amoebozoa</taxon>
        <taxon>Tubulinea</taxon>
        <taxon>Elardia</taxon>
        <taxon>Arcellinida</taxon>
        <taxon>Sphaerothecina</taxon>
        <taxon>Arcellidae</taxon>
        <taxon>Arcella</taxon>
    </lineage>
</organism>
<sequence>MLVKVTKLAKLIKKSKHMVFYTGAGISTSANIPDFRGPNGIWTRKDAGLPPPKMDKALNQVEPTLTHMGMLALINKDLLKFITSQNVDGLHLKSGIPMEKLSELHGNCFIERCDKCHRTYFRSFSVSDINHDEIDTSAMSWGQLKHMTGRRCKTNSCLGILKDTIINFGENLPEDELSKASENASTCDLAVCWGSSLTVSPACNLPKQTLKLKGGKLVIINLQPTPLDQKCHLKIHAKTDRVMELLLGQLKIDAPTFGGDYYKQTIEISITPLEKTMKLLVQGKDIGRANGFFGIEKVEISSNSFDYKRVIRWEPLEFTMPLPTKSTTVNVSVFFYGITKPIEHTIQLELENLKAISEEVQVDFEKLAYEQPTPTKPDQPKKIIDDLNLQDNEEDDTHSDSVCNLQ</sequence>
<feature type="domain" description="Deacetylase sirtuin-type" evidence="13">
    <location>
        <begin position="1"/>
        <end position="253"/>
    </location>
</feature>
<feature type="binding site" evidence="11">
    <location>
        <position position="157"/>
    </location>
    <ligand>
        <name>Zn(2+)</name>
        <dbReference type="ChEBI" id="CHEBI:29105"/>
    </ligand>
</feature>
<comment type="similarity">
    <text evidence="8">Belongs to the sirtuin family. Class IV subfamily.</text>
</comment>
<dbReference type="PANTHER" id="PTHR11085">
    <property type="entry name" value="NAD-DEPENDENT PROTEIN DEACYLASE SIRTUIN-5, MITOCHONDRIAL-RELATED"/>
    <property type="match status" value="1"/>
</dbReference>
<dbReference type="SUPFAM" id="SSF52467">
    <property type="entry name" value="DHS-like NAD/FAD-binding domain"/>
    <property type="match status" value="1"/>
</dbReference>
<accession>A0A6B2L5T5</accession>
<dbReference type="InterPro" id="IPR003000">
    <property type="entry name" value="Sirtuin"/>
</dbReference>
<evidence type="ECO:0000256" key="1">
    <source>
        <dbReference type="ARBA" id="ARBA00001947"/>
    </source>
</evidence>
<dbReference type="FunFam" id="3.40.50.1220:FF:000038">
    <property type="entry name" value="NAD-dependent protein deacetylase sirtuin-6 isoform X2"/>
    <property type="match status" value="1"/>
</dbReference>
<dbReference type="AlphaFoldDB" id="A0A6B2L5T5"/>
<evidence type="ECO:0000256" key="7">
    <source>
        <dbReference type="ARBA" id="ARBA00023027"/>
    </source>
</evidence>
<evidence type="ECO:0000256" key="5">
    <source>
        <dbReference type="ARBA" id="ARBA00022723"/>
    </source>
</evidence>
<dbReference type="PANTHER" id="PTHR11085:SF1">
    <property type="entry name" value="NAD-DEPENDENT PROTEIN DEACETYLASE SIRTUIN-7"/>
    <property type="match status" value="1"/>
</dbReference>
<feature type="active site" description="Proton acceptor" evidence="11">
    <location>
        <position position="105"/>
    </location>
</feature>
<evidence type="ECO:0000256" key="12">
    <source>
        <dbReference type="SAM" id="MobiDB-lite"/>
    </source>
</evidence>
<feature type="binding site" evidence="11">
    <location>
        <position position="113"/>
    </location>
    <ligand>
        <name>Zn(2+)</name>
        <dbReference type="ChEBI" id="CHEBI:29105"/>
    </ligand>
</feature>
<feature type="region of interest" description="Disordered" evidence="12">
    <location>
        <begin position="370"/>
        <end position="406"/>
    </location>
</feature>
<evidence type="ECO:0000256" key="4">
    <source>
        <dbReference type="ARBA" id="ARBA00022679"/>
    </source>
</evidence>
<evidence type="ECO:0000313" key="14">
    <source>
        <dbReference type="EMBL" id="NDV32188.1"/>
    </source>
</evidence>
<dbReference type="EMBL" id="GIBP01003219">
    <property type="protein sequence ID" value="NDV32188.1"/>
    <property type="molecule type" value="Transcribed_RNA"/>
</dbReference>
<protein>
    <recommendedName>
        <fullName evidence="2">protein acetyllysine N-acetyltransferase</fullName>
        <ecNumber evidence="2">2.3.1.286</ecNumber>
    </recommendedName>
    <alternativeName>
        <fullName evidence="10">Regulatory protein SIR2 homolog 7</fullName>
    </alternativeName>
    <alternativeName>
        <fullName evidence="9">SIR2-like protein 7</fullName>
    </alternativeName>
</protein>
<evidence type="ECO:0000256" key="3">
    <source>
        <dbReference type="ARBA" id="ARBA00022553"/>
    </source>
</evidence>
<keyword evidence="6 11" id="KW-0862">Zinc</keyword>
<feature type="binding site" evidence="11">
    <location>
        <position position="152"/>
    </location>
    <ligand>
        <name>Zn(2+)</name>
        <dbReference type="ChEBI" id="CHEBI:29105"/>
    </ligand>
</feature>
<evidence type="ECO:0000256" key="11">
    <source>
        <dbReference type="PROSITE-ProRule" id="PRU00236"/>
    </source>
</evidence>
<dbReference type="PROSITE" id="PS50305">
    <property type="entry name" value="SIRTUIN"/>
    <property type="match status" value="1"/>
</dbReference>
<evidence type="ECO:0000256" key="9">
    <source>
        <dbReference type="ARBA" id="ARBA00041832"/>
    </source>
</evidence>
<evidence type="ECO:0000256" key="10">
    <source>
        <dbReference type="ARBA" id="ARBA00043038"/>
    </source>
</evidence>